<reference evidence="2 3" key="1">
    <citation type="submission" date="2020-08" db="EMBL/GenBank/DDBJ databases">
        <title>Functional genomics of gut bacteria from endangered species of beetles.</title>
        <authorList>
            <person name="Carlos-Shanley C."/>
        </authorList>
    </citation>
    <scope>NUCLEOTIDE SEQUENCE [LARGE SCALE GENOMIC DNA]</scope>
    <source>
        <strain evidence="2 3">S00198</strain>
    </source>
</reference>
<evidence type="ECO:0000313" key="2">
    <source>
        <dbReference type="EMBL" id="MBB6560072.1"/>
    </source>
</evidence>
<dbReference type="SUPFAM" id="SSF89082">
    <property type="entry name" value="Antibiotic binding domain of TipA-like multidrug resistance regulators"/>
    <property type="match status" value="1"/>
</dbReference>
<evidence type="ECO:0000313" key="3">
    <source>
        <dbReference type="Proteomes" id="UP000575083"/>
    </source>
</evidence>
<dbReference type="InterPro" id="IPR012925">
    <property type="entry name" value="TipAS_dom"/>
</dbReference>
<dbReference type="Proteomes" id="UP000575083">
    <property type="component" value="Unassembled WGS sequence"/>
</dbReference>
<accession>A0A7X0U9B1</accession>
<dbReference type="Pfam" id="PF07739">
    <property type="entry name" value="TipAS"/>
    <property type="match status" value="1"/>
</dbReference>
<proteinExistence type="predicted"/>
<organism evidence="2 3">
    <name type="scientific">Acidovorax soli</name>
    <dbReference type="NCBI Taxonomy" id="592050"/>
    <lineage>
        <taxon>Bacteria</taxon>
        <taxon>Pseudomonadati</taxon>
        <taxon>Pseudomonadota</taxon>
        <taxon>Betaproteobacteria</taxon>
        <taxon>Burkholderiales</taxon>
        <taxon>Comamonadaceae</taxon>
        <taxon>Acidovorax</taxon>
    </lineage>
</organism>
<dbReference type="EMBL" id="JACHLK010000004">
    <property type="protein sequence ID" value="MBB6560072.1"/>
    <property type="molecule type" value="Genomic_DNA"/>
</dbReference>
<gene>
    <name evidence="2" type="ORF">HNP48_002744</name>
</gene>
<dbReference type="RefSeq" id="WP_260420221.1">
    <property type="nucleotide sequence ID" value="NZ_JACHLK010000004.1"/>
</dbReference>
<comment type="caution">
    <text evidence="2">The sequence shown here is derived from an EMBL/GenBank/DDBJ whole genome shotgun (WGS) entry which is preliminary data.</text>
</comment>
<dbReference type="AlphaFoldDB" id="A0A7X0U9B1"/>
<protein>
    <recommendedName>
        <fullName evidence="1">TipAS antibiotic-recognition domain-containing protein</fullName>
    </recommendedName>
</protein>
<keyword evidence="3" id="KW-1185">Reference proteome</keyword>
<dbReference type="Gene3D" id="1.10.490.50">
    <property type="entry name" value="Antibiotic binding domain of TipA-like multidrug resistance regulators"/>
    <property type="match status" value="1"/>
</dbReference>
<dbReference type="InterPro" id="IPR036244">
    <property type="entry name" value="TipA-like_antibiotic-bd"/>
</dbReference>
<feature type="domain" description="TipAS antibiotic-recognition" evidence="1">
    <location>
        <begin position="20"/>
        <end position="120"/>
    </location>
</feature>
<sequence>MKSLTDHFLNECRASLQREQAQSLAATQNWSHVDKTQVHSDWDALYKQLAPLVGTLAPEDEEVQQWMARHFSIVSRFYVPTKQAYIGLGIFYRENPDMRAFHNGYHPAMADFLELAIRCYALDHL</sequence>
<name>A0A7X0U9B1_9BURK</name>
<evidence type="ECO:0000259" key="1">
    <source>
        <dbReference type="Pfam" id="PF07739"/>
    </source>
</evidence>